<keyword evidence="1" id="KW-0472">Membrane</keyword>
<evidence type="ECO:0000313" key="2">
    <source>
        <dbReference type="EMBL" id="TQJ09412.1"/>
    </source>
</evidence>
<evidence type="ECO:0000256" key="1">
    <source>
        <dbReference type="SAM" id="Phobius"/>
    </source>
</evidence>
<dbReference type="GO" id="GO:0016020">
    <property type="term" value="C:membrane"/>
    <property type="evidence" value="ECO:0007669"/>
    <property type="project" value="InterPro"/>
</dbReference>
<keyword evidence="3" id="KW-1185">Reference proteome</keyword>
<name>A0A542E235_9MICO</name>
<feature type="transmembrane region" description="Helical" evidence="1">
    <location>
        <begin position="207"/>
        <end position="232"/>
    </location>
</feature>
<dbReference type="NCBIfam" id="TIGR02046">
    <property type="entry name" value="sdhC_b558_fam"/>
    <property type="match status" value="1"/>
</dbReference>
<dbReference type="Proteomes" id="UP000317893">
    <property type="component" value="Unassembled WGS sequence"/>
</dbReference>
<keyword evidence="1" id="KW-1133">Transmembrane helix</keyword>
<keyword evidence="1" id="KW-0812">Transmembrane</keyword>
<dbReference type="EMBL" id="VFMN01000001">
    <property type="protein sequence ID" value="TQJ09412.1"/>
    <property type="molecule type" value="Genomic_DNA"/>
</dbReference>
<reference evidence="2 3" key="1">
    <citation type="submission" date="2019-06" db="EMBL/GenBank/DDBJ databases">
        <title>Sequencing the genomes of 1000 actinobacteria strains.</title>
        <authorList>
            <person name="Klenk H.-P."/>
        </authorList>
    </citation>
    <scope>NUCLEOTIDE SEQUENCE [LARGE SCALE GENOMIC DNA]</scope>
    <source>
        <strain evidence="2 3">DSM 18607</strain>
    </source>
</reference>
<dbReference type="SUPFAM" id="SSF81343">
    <property type="entry name" value="Fumarate reductase respiratory complex transmembrane subunits"/>
    <property type="match status" value="1"/>
</dbReference>
<evidence type="ECO:0000313" key="3">
    <source>
        <dbReference type="Proteomes" id="UP000317893"/>
    </source>
</evidence>
<dbReference type="OrthoDB" id="9788081at2"/>
<feature type="transmembrane region" description="Helical" evidence="1">
    <location>
        <begin position="73"/>
        <end position="94"/>
    </location>
</feature>
<feature type="transmembrane region" description="Helical" evidence="1">
    <location>
        <begin position="122"/>
        <end position="143"/>
    </location>
</feature>
<feature type="transmembrane region" description="Helical" evidence="1">
    <location>
        <begin position="21"/>
        <end position="39"/>
    </location>
</feature>
<protein>
    <submittedName>
        <fullName evidence="2">Succinate dehydrogenase subunit C</fullName>
    </submittedName>
</protein>
<dbReference type="AlphaFoldDB" id="A0A542E235"/>
<proteinExistence type="predicted"/>
<feature type="transmembrane region" description="Helical" evidence="1">
    <location>
        <begin position="163"/>
        <end position="186"/>
    </location>
</feature>
<gene>
    <name evidence="2" type="ORF">FB458_2524</name>
</gene>
<organism evidence="2 3">
    <name type="scientific">Lapillicoccus jejuensis</name>
    <dbReference type="NCBI Taxonomy" id="402171"/>
    <lineage>
        <taxon>Bacteria</taxon>
        <taxon>Bacillati</taxon>
        <taxon>Actinomycetota</taxon>
        <taxon>Actinomycetes</taxon>
        <taxon>Micrococcales</taxon>
        <taxon>Intrasporangiaceae</taxon>
        <taxon>Lapillicoccus</taxon>
    </lineage>
</organism>
<sequence>MATSTLPATITARRTTIAMKMVMATTGIVFVLFVLAHMYGNLKMFGGQAAYDEYAHHLRTLAEPIAPYSGVLWVLRVVLLGSLVAHVYSAFYLWSRAQSARSTRYQVKKAVASTLSAKFMRWGGVTLLLFIVFHILQFTTQTINVNGQYDSPYRRYVSAFQPGVWWVFVIYALAMVALAMHIRHGVWSASQTLGWTGSATARRRANLAGYVLATVVSLGFILPPIFVLVGAIK</sequence>
<accession>A0A542E235</accession>
<dbReference type="InterPro" id="IPR011138">
    <property type="entry name" value="Cytochrome_b-558"/>
</dbReference>
<dbReference type="InterPro" id="IPR034804">
    <property type="entry name" value="SQR/QFR_C/D"/>
</dbReference>
<dbReference type="RefSeq" id="WP_141848789.1">
    <property type="nucleotide sequence ID" value="NZ_BAAAPR010000014.1"/>
</dbReference>
<dbReference type="Gene3D" id="1.20.1300.10">
    <property type="entry name" value="Fumarate reductase/succinate dehydrogenase, transmembrane subunit"/>
    <property type="match status" value="1"/>
</dbReference>
<dbReference type="CDD" id="cd03498">
    <property type="entry name" value="SQR_TypeB_2_TM"/>
    <property type="match status" value="1"/>
</dbReference>
<comment type="caution">
    <text evidence="2">The sequence shown here is derived from an EMBL/GenBank/DDBJ whole genome shotgun (WGS) entry which is preliminary data.</text>
</comment>